<evidence type="ECO:0000313" key="2">
    <source>
        <dbReference type="Proteomes" id="UP000287224"/>
    </source>
</evidence>
<protein>
    <submittedName>
        <fullName evidence="1">Uncharacterized protein</fullName>
    </submittedName>
</protein>
<organism evidence="1 2">
    <name type="scientific">Dictyobacter aurantiacus</name>
    <dbReference type="NCBI Taxonomy" id="1936993"/>
    <lineage>
        <taxon>Bacteria</taxon>
        <taxon>Bacillati</taxon>
        <taxon>Chloroflexota</taxon>
        <taxon>Ktedonobacteria</taxon>
        <taxon>Ktedonobacterales</taxon>
        <taxon>Dictyobacteraceae</taxon>
        <taxon>Dictyobacter</taxon>
    </lineage>
</organism>
<dbReference type="EMBL" id="BIFQ01000002">
    <property type="protein sequence ID" value="GCE10067.1"/>
    <property type="molecule type" value="Genomic_DNA"/>
</dbReference>
<keyword evidence="2" id="KW-1185">Reference proteome</keyword>
<dbReference type="AlphaFoldDB" id="A0A401ZT75"/>
<dbReference type="Proteomes" id="UP000287224">
    <property type="component" value="Unassembled WGS sequence"/>
</dbReference>
<name>A0A401ZT75_9CHLR</name>
<reference evidence="2" key="1">
    <citation type="submission" date="2018-12" db="EMBL/GenBank/DDBJ databases">
        <title>Tengunoibacter tsumagoiensis gen. nov., sp. nov., Dictyobacter kobayashii sp. nov., D. alpinus sp. nov., and D. joshuensis sp. nov. and description of Dictyobacteraceae fam. nov. within the order Ktedonobacterales isolated from Tengu-no-mugimeshi.</title>
        <authorList>
            <person name="Wang C.M."/>
            <person name="Zheng Y."/>
            <person name="Sakai Y."/>
            <person name="Toyoda A."/>
            <person name="Minakuchi Y."/>
            <person name="Abe K."/>
            <person name="Yokota A."/>
            <person name="Yabe S."/>
        </authorList>
    </citation>
    <scope>NUCLEOTIDE SEQUENCE [LARGE SCALE GENOMIC DNA]</scope>
    <source>
        <strain evidence="2">S-27</strain>
    </source>
</reference>
<evidence type="ECO:0000313" key="1">
    <source>
        <dbReference type="EMBL" id="GCE10067.1"/>
    </source>
</evidence>
<comment type="caution">
    <text evidence="1">The sequence shown here is derived from an EMBL/GenBank/DDBJ whole genome shotgun (WGS) entry which is preliminary data.</text>
</comment>
<proteinExistence type="predicted"/>
<gene>
    <name evidence="1" type="ORF">KDAU_73960</name>
</gene>
<sequence>MLEGDADTTVGARENGIELGISKLFAGVEQALVGPEVVFEEVGKSGNICYLSMLHYYFHLTTT</sequence>
<accession>A0A401ZT75</accession>